<evidence type="ECO:0000313" key="4">
    <source>
        <dbReference type="EMBL" id="SIS48129.1"/>
    </source>
</evidence>
<accession>A0A1N7JFN9</accession>
<dbReference type="Pfam" id="PF20103">
    <property type="entry name" value="DUF6493"/>
    <property type="match status" value="1"/>
</dbReference>
<dbReference type="EMBL" id="FTNY01000006">
    <property type="protein sequence ID" value="SIS48129.1"/>
    <property type="molecule type" value="Genomic_DNA"/>
</dbReference>
<dbReference type="InterPro" id="IPR045472">
    <property type="entry name" value="DUF6493"/>
</dbReference>
<dbReference type="OrthoDB" id="1236885at2"/>
<dbReference type="Pfam" id="PF25148">
    <property type="entry name" value="DUF7824"/>
    <property type="match status" value="1"/>
</dbReference>
<feature type="domain" description="DUF7825" evidence="3">
    <location>
        <begin position="636"/>
        <end position="839"/>
    </location>
</feature>
<dbReference type="Proteomes" id="UP000186373">
    <property type="component" value="Unassembled WGS sequence"/>
</dbReference>
<protein>
    <recommendedName>
        <fullName evidence="6">HEAT repeat-containing protein</fullName>
    </recommendedName>
</protein>
<evidence type="ECO:0000259" key="1">
    <source>
        <dbReference type="Pfam" id="PF20103"/>
    </source>
</evidence>
<dbReference type="InterPro" id="IPR056726">
    <property type="entry name" value="DUF7824"/>
</dbReference>
<sequence length="846" mass="98095">MLIGDELKAIYLNYRIKEIVPFLIKLSPKEKKETAVILKKFLNKDWGHNHISMLATLACSSTQEEYEKLASAYYAWPIHLLDELFESYVPGWMGDCALFLRSIDYLKVLEWQQKGYLQLNDEVGAQLLSESITTHHTSEEILFTHPVTLDSHLWLMFQYDSSISCHDQNGRNWKNIFQHYICENKQNRSKVLESCLKAINLNLSKDHNSWFLELFSHLEPSSREILELQNHLFSVFHSPQSSLFVPVLKIINRVITEEDFEAQDFLKSAAALPSVQAKNILNSLLQTLDKIAGNDKRYRDEICLFLLPVFISKDAAIQIKAAKIIARYGDPDSGNIKIEIQSYAECLLSDPKVLLKEFLPDTEINKFHEPAENEEYTAWCISEPVSPIKTVSDFILFAPRVFSNNDPNDFDLFVDALMRFNTEISKEQGIRLEPAFKAACKEKGSVGMHHLYASFFIKYGLKNGSPLLNEARKEFPDFENWLGKRTPLIFKAYHQFLSDIFELLKQGKNLPLLSVPDHTPCWIDIRMLVDKLKIYQDQKIIPVPFDLQRAILRVKKEHLAESKKYAQKELSKEYFKYVEPVFDPEYFKDRYEITYLEGSFARKWGIRKIYKAYVAEEVPEMTVTIENKEIPEEAPLLDHLFNSYHGVYDHDLIRILYTAPYFSGSVFAKKCNETLSNAVNQYNSRTNIEFLDAWMKLDLPFQPVHYLFLSAALFSKDKTLSGTAFEAILHKIASDDFDMGTLGIMIGEKINFGLVPVKRLRDGIDRFIGLNSSHNRAFEKLLISILKTIDHPVFNLKTILEMYYELLQLNQSETNADVVVRLKEWENENNLKKMIIKLKTNERKIV</sequence>
<evidence type="ECO:0000313" key="5">
    <source>
        <dbReference type="Proteomes" id="UP000186373"/>
    </source>
</evidence>
<dbReference type="Pfam" id="PF25149">
    <property type="entry name" value="DUF7825"/>
    <property type="match status" value="1"/>
</dbReference>
<dbReference type="RefSeq" id="WP_076509739.1">
    <property type="nucleotide sequence ID" value="NZ_FTNY01000006.1"/>
</dbReference>
<reference evidence="5" key="1">
    <citation type="submission" date="2017-01" db="EMBL/GenBank/DDBJ databases">
        <authorList>
            <person name="Varghese N."/>
            <person name="Submissions S."/>
        </authorList>
    </citation>
    <scope>NUCLEOTIDE SEQUENCE [LARGE SCALE GENOMIC DNA]</scope>
    <source>
        <strain evidence="5">DSM 17126</strain>
    </source>
</reference>
<keyword evidence="5" id="KW-1185">Reference proteome</keyword>
<organism evidence="4 5">
    <name type="scientific">Chryseobacterium shigense</name>
    <dbReference type="NCBI Taxonomy" id="297244"/>
    <lineage>
        <taxon>Bacteria</taxon>
        <taxon>Pseudomonadati</taxon>
        <taxon>Bacteroidota</taxon>
        <taxon>Flavobacteriia</taxon>
        <taxon>Flavobacteriales</taxon>
        <taxon>Weeksellaceae</taxon>
        <taxon>Chryseobacterium group</taxon>
        <taxon>Chryseobacterium</taxon>
    </lineage>
</organism>
<dbReference type="InterPro" id="IPR056727">
    <property type="entry name" value="DUF7825"/>
</dbReference>
<evidence type="ECO:0000259" key="2">
    <source>
        <dbReference type="Pfam" id="PF25148"/>
    </source>
</evidence>
<name>A0A1N7JFN9_9FLAO</name>
<feature type="domain" description="DUF7824" evidence="2">
    <location>
        <begin position="383"/>
        <end position="584"/>
    </location>
</feature>
<dbReference type="AlphaFoldDB" id="A0A1N7JFN9"/>
<feature type="domain" description="DUF6493" evidence="1">
    <location>
        <begin position="5"/>
        <end position="278"/>
    </location>
</feature>
<gene>
    <name evidence="4" type="ORF">SAMN05421639_106174</name>
</gene>
<evidence type="ECO:0008006" key="6">
    <source>
        <dbReference type="Google" id="ProtNLM"/>
    </source>
</evidence>
<evidence type="ECO:0000259" key="3">
    <source>
        <dbReference type="Pfam" id="PF25149"/>
    </source>
</evidence>
<proteinExistence type="predicted"/>